<accession>A0A6B0TBT5</accession>
<reference evidence="1 2" key="1">
    <citation type="submission" date="2019-12" db="EMBL/GenBank/DDBJ databases">
        <title>Isolation and characterization of three novel carbon monoxide-oxidizing members of Halobacteria from salione crusts and soils.</title>
        <authorList>
            <person name="Myers M.R."/>
            <person name="King G.M."/>
        </authorList>
    </citation>
    <scope>NUCLEOTIDE SEQUENCE [LARGE SCALE GENOMIC DNA]</scope>
    <source>
        <strain evidence="1 2">WSH3</strain>
    </source>
</reference>
<name>A0A6B0TBT5_9EURY</name>
<dbReference type="RefSeq" id="WP_159765414.1">
    <property type="nucleotide sequence ID" value="NZ_WUUT01000008.1"/>
</dbReference>
<dbReference type="GO" id="GO:0004497">
    <property type="term" value="F:monooxygenase activity"/>
    <property type="evidence" value="ECO:0007669"/>
    <property type="project" value="UniProtKB-KW"/>
</dbReference>
<keyword evidence="1" id="KW-0503">Monooxygenase</keyword>
<dbReference type="AlphaFoldDB" id="A0A6B0TBT5"/>
<dbReference type="EMBL" id="WUUT01000008">
    <property type="protein sequence ID" value="MXR53103.1"/>
    <property type="molecule type" value="Genomic_DNA"/>
</dbReference>
<sequence length="104" mass="12247">MIERLWRGWTEPADADAYERLLREQVFADLAEEIDGYRGVRILRRETDECVEFLTAMRFESIDAVEQFAGGDYEQAHVPPEARDLLCRFDDHAEHFEIRAEIEV</sequence>
<keyword evidence="1" id="KW-0560">Oxidoreductase</keyword>
<dbReference type="Proteomes" id="UP000466535">
    <property type="component" value="Unassembled WGS sequence"/>
</dbReference>
<dbReference type="OrthoDB" id="252187at2157"/>
<gene>
    <name evidence="1" type="ORF">GRX03_16010</name>
</gene>
<dbReference type="InterPro" id="IPR011008">
    <property type="entry name" value="Dimeric_a/b-barrel"/>
</dbReference>
<protein>
    <submittedName>
        <fullName evidence="1">Antibiotic biosynthesis monooxygenase</fullName>
    </submittedName>
</protein>
<evidence type="ECO:0000313" key="1">
    <source>
        <dbReference type="EMBL" id="MXR53103.1"/>
    </source>
</evidence>
<organism evidence="1 2">
    <name type="scientific">Halovenus carboxidivorans</name>
    <dbReference type="NCBI Taxonomy" id="2692199"/>
    <lineage>
        <taxon>Archaea</taxon>
        <taxon>Methanobacteriati</taxon>
        <taxon>Methanobacteriota</taxon>
        <taxon>Stenosarchaea group</taxon>
        <taxon>Halobacteria</taxon>
        <taxon>Halobacteriales</taxon>
        <taxon>Haloarculaceae</taxon>
        <taxon>Halovenus</taxon>
    </lineage>
</organism>
<dbReference type="SUPFAM" id="SSF54909">
    <property type="entry name" value="Dimeric alpha+beta barrel"/>
    <property type="match status" value="1"/>
</dbReference>
<comment type="caution">
    <text evidence="1">The sequence shown here is derived from an EMBL/GenBank/DDBJ whole genome shotgun (WGS) entry which is preliminary data.</text>
</comment>
<proteinExistence type="predicted"/>
<evidence type="ECO:0000313" key="2">
    <source>
        <dbReference type="Proteomes" id="UP000466535"/>
    </source>
</evidence>
<keyword evidence="2" id="KW-1185">Reference proteome</keyword>